<dbReference type="Gramene" id="TVU24642">
    <property type="protein sequence ID" value="TVU24642"/>
    <property type="gene ID" value="EJB05_27091"/>
</dbReference>
<evidence type="ECO:0000256" key="2">
    <source>
        <dbReference type="SAM" id="MobiDB-lite"/>
    </source>
</evidence>
<feature type="region of interest" description="Disordered" evidence="2">
    <location>
        <begin position="287"/>
        <end position="421"/>
    </location>
</feature>
<feature type="compositionally biased region" description="Polar residues" evidence="2">
    <location>
        <begin position="7"/>
        <end position="31"/>
    </location>
</feature>
<feature type="compositionally biased region" description="Acidic residues" evidence="2">
    <location>
        <begin position="698"/>
        <end position="715"/>
    </location>
</feature>
<dbReference type="AlphaFoldDB" id="A0A5J9ULM4"/>
<dbReference type="Pfam" id="PF04195">
    <property type="entry name" value="Transposase_28"/>
    <property type="match status" value="1"/>
</dbReference>
<evidence type="ECO:0000313" key="5">
    <source>
        <dbReference type="Proteomes" id="UP000324897"/>
    </source>
</evidence>
<organism evidence="4 5">
    <name type="scientific">Eragrostis curvula</name>
    <name type="common">weeping love grass</name>
    <dbReference type="NCBI Taxonomy" id="38414"/>
    <lineage>
        <taxon>Eukaryota</taxon>
        <taxon>Viridiplantae</taxon>
        <taxon>Streptophyta</taxon>
        <taxon>Embryophyta</taxon>
        <taxon>Tracheophyta</taxon>
        <taxon>Spermatophyta</taxon>
        <taxon>Magnoliopsida</taxon>
        <taxon>Liliopsida</taxon>
        <taxon>Poales</taxon>
        <taxon>Poaceae</taxon>
        <taxon>PACMAD clade</taxon>
        <taxon>Chloridoideae</taxon>
        <taxon>Eragrostideae</taxon>
        <taxon>Eragrostidinae</taxon>
        <taxon>Eragrostis</taxon>
    </lineage>
</organism>
<name>A0A5J9ULM4_9POAL</name>
<keyword evidence="5" id="KW-1185">Reference proteome</keyword>
<sequence>MADASPEKTTSVAQEQQEDSISSTDSPTKAQQLMAAGEIPESMDHWKPGKIDEDYIKDLRKLGWISEFVITKENKGAMCFSFDTTEIPIFESHLICGFNLPPSKFFERVCKYYSIELLHLKPQAIALLSMFSTLYESCFNVRRKASYPDFAYIRSWSGYRWKYFIMDDSSKHDIKGKGLLPFHQAWNKSVPIMDERRKNMTAKVTELVAQGLRGEHIVEEYVRRGFFPLQHREPLAMFGDGPRNPRWLPPGVENVPEDLVEKRLWAILESTKQEKPEGFPLLYSAANPAEKDKFGPDPSEGGADNTMVLESSSSEKEPREPSKKSSAEVFADTVLNSPDALRGSEDSSSEATISSEACCPESSTQLKPRAPPRTRSSKAKLSEEPPKIQLQPARKRKLKSPATTSVTPSTELPAVRDNPNPGDQVPLSIVFGTLFAGFSKISQLRNSQGKKATAAKRPCLRAPGGASSTSVPTQALQAPTGTSSSGPSVFSKIMQEVQAAEAWHMKTCKAYSTKVSLLQQEKKELQQKLSESAPSPALSEKDAKINQLEADLASAKQALAKSQAAHALEVEGLRGTNSSLASFVEDLKNKSKLLDEKLALKEQDLQNLQQEVAALNEDNEKLKAIEEEAVEEGYARCIAGSAYTLALLKHHLPHVNLDFVKTGFICDSVQRDLLMDQVHAGAYSFVIALQLIPSTTPAEDEAPATEDDDIGDGHE</sequence>
<evidence type="ECO:0000256" key="1">
    <source>
        <dbReference type="SAM" id="Coils"/>
    </source>
</evidence>
<feature type="coiled-coil region" evidence="1">
    <location>
        <begin position="508"/>
        <end position="632"/>
    </location>
</feature>
<dbReference type="PANTHER" id="PTHR33026:SF7">
    <property type="entry name" value="OS03G0100275 PROTEIN"/>
    <property type="match status" value="1"/>
</dbReference>
<evidence type="ECO:0000313" key="4">
    <source>
        <dbReference type="EMBL" id="TVU24642.1"/>
    </source>
</evidence>
<dbReference type="EMBL" id="RWGY01000013">
    <property type="protein sequence ID" value="TVU24642.1"/>
    <property type="molecule type" value="Genomic_DNA"/>
</dbReference>
<feature type="non-terminal residue" evidence="4">
    <location>
        <position position="1"/>
    </location>
</feature>
<feature type="region of interest" description="Disordered" evidence="2">
    <location>
        <begin position="696"/>
        <end position="715"/>
    </location>
</feature>
<dbReference type="PANTHER" id="PTHR33026">
    <property type="entry name" value="OS06G0360600 PROTEIN"/>
    <property type="match status" value="1"/>
</dbReference>
<accession>A0A5J9ULM4</accession>
<evidence type="ECO:0000259" key="3">
    <source>
        <dbReference type="Pfam" id="PF04195"/>
    </source>
</evidence>
<feature type="region of interest" description="Disordered" evidence="2">
    <location>
        <begin position="449"/>
        <end position="487"/>
    </location>
</feature>
<proteinExistence type="predicted"/>
<feature type="domain" description="Transposase (putative) gypsy type" evidence="3">
    <location>
        <begin position="89"/>
        <end position="141"/>
    </location>
</feature>
<protein>
    <recommendedName>
        <fullName evidence="3">Transposase (putative) gypsy type domain-containing protein</fullName>
    </recommendedName>
</protein>
<gene>
    <name evidence="4" type="ORF">EJB05_27091</name>
</gene>
<keyword evidence="1" id="KW-0175">Coiled coil</keyword>
<feature type="region of interest" description="Disordered" evidence="2">
    <location>
        <begin position="1"/>
        <end position="32"/>
    </location>
</feature>
<feature type="compositionally biased region" description="Polar residues" evidence="2">
    <location>
        <begin position="401"/>
        <end position="410"/>
    </location>
</feature>
<feature type="compositionally biased region" description="Polar residues" evidence="2">
    <location>
        <begin position="466"/>
        <end position="487"/>
    </location>
</feature>
<dbReference type="Proteomes" id="UP000324897">
    <property type="component" value="Chromosome 2"/>
</dbReference>
<comment type="caution">
    <text evidence="4">The sequence shown here is derived from an EMBL/GenBank/DDBJ whole genome shotgun (WGS) entry which is preliminary data.</text>
</comment>
<reference evidence="4 5" key="1">
    <citation type="journal article" date="2019" name="Sci. Rep.">
        <title>A high-quality genome of Eragrostis curvula grass provides insights into Poaceae evolution and supports new strategies to enhance forage quality.</title>
        <authorList>
            <person name="Carballo J."/>
            <person name="Santos B.A.C.M."/>
            <person name="Zappacosta D."/>
            <person name="Garbus I."/>
            <person name="Selva J.P."/>
            <person name="Gallo C.A."/>
            <person name="Diaz A."/>
            <person name="Albertini E."/>
            <person name="Caccamo M."/>
            <person name="Echenique V."/>
        </authorList>
    </citation>
    <scope>NUCLEOTIDE SEQUENCE [LARGE SCALE GENOMIC DNA]</scope>
    <source>
        <strain evidence="5">cv. Victoria</strain>
        <tissue evidence="4">Leaf</tissue>
    </source>
</reference>
<feature type="compositionally biased region" description="Basic and acidic residues" evidence="2">
    <location>
        <begin position="313"/>
        <end position="326"/>
    </location>
</feature>
<dbReference type="InterPro" id="IPR007321">
    <property type="entry name" value="Transposase_28"/>
</dbReference>